<dbReference type="SUPFAM" id="SSF56349">
    <property type="entry name" value="DNA breaking-rejoining enzymes"/>
    <property type="match status" value="1"/>
</dbReference>
<dbReference type="Proteomes" id="UP000260793">
    <property type="component" value="Unassembled WGS sequence"/>
</dbReference>
<sequence length="318" mass="37831">MCYTFSKKILEESAVEIRKLQEQYLVFCKYRKELDDKTLKAYRIDLRQYFEWVKSEEPGKAEIEEYITKLHISFKQKTVKRKLASIKAFYNYLEEEELIEENPFRKIKVKFKEAVVLPRIIPREEIELLLNYMYNHKPNSKRKTVGGWKRDVTIIEMFFATGARVYEISNIRAECVDLKSGLICFKGKGNKERYVQIGNQEVLKWMREYYLENQEEIEICGFFFVNNRGGRFTEQSIRLMLKKYTKAAGIRRNITPHMFRHSFATYLIEEGVDVSCIQQILGHSSIKTTQIYIHVAARKQAEILQRYHPRNAMKIKVA</sequence>
<evidence type="ECO:0000313" key="9">
    <source>
        <dbReference type="EMBL" id="RGK37075.1"/>
    </source>
</evidence>
<evidence type="ECO:0000256" key="2">
    <source>
        <dbReference type="ARBA" id="ARBA00008857"/>
    </source>
</evidence>
<dbReference type="PANTHER" id="PTHR30349:SF41">
    <property type="entry name" value="INTEGRASE_RECOMBINASE PROTEIN MJ0367-RELATED"/>
    <property type="match status" value="1"/>
</dbReference>
<dbReference type="AlphaFoldDB" id="A0A3E4LID3"/>
<accession>A0A3E4LID3</accession>
<dbReference type="EMBL" id="QSQN01000048">
    <property type="protein sequence ID" value="RGK37075.1"/>
    <property type="molecule type" value="Genomic_DNA"/>
</dbReference>
<dbReference type="PROSITE" id="PS51898">
    <property type="entry name" value="TYR_RECOMBINASE"/>
    <property type="match status" value="1"/>
</dbReference>
<dbReference type="InterPro" id="IPR002104">
    <property type="entry name" value="Integrase_catalytic"/>
</dbReference>
<comment type="similarity">
    <text evidence="2">Belongs to the 'phage' integrase family.</text>
</comment>
<dbReference type="GO" id="GO:0006310">
    <property type="term" value="P:DNA recombination"/>
    <property type="evidence" value="ECO:0007669"/>
    <property type="project" value="UniProtKB-KW"/>
</dbReference>
<dbReference type="Gene3D" id="1.10.150.130">
    <property type="match status" value="1"/>
</dbReference>
<evidence type="ECO:0000259" key="7">
    <source>
        <dbReference type="PROSITE" id="PS51898"/>
    </source>
</evidence>
<proteinExistence type="inferred from homology"/>
<feature type="domain" description="Core-binding (CB)" evidence="8">
    <location>
        <begin position="18"/>
        <end position="94"/>
    </location>
</feature>
<dbReference type="InterPro" id="IPR010998">
    <property type="entry name" value="Integrase_recombinase_N"/>
</dbReference>
<evidence type="ECO:0000256" key="1">
    <source>
        <dbReference type="ARBA" id="ARBA00003283"/>
    </source>
</evidence>
<keyword evidence="5" id="KW-0233">DNA recombination</keyword>
<dbReference type="InterPro" id="IPR004107">
    <property type="entry name" value="Integrase_SAM-like_N"/>
</dbReference>
<dbReference type="GO" id="GO:0015074">
    <property type="term" value="P:DNA integration"/>
    <property type="evidence" value="ECO:0007669"/>
    <property type="project" value="UniProtKB-KW"/>
</dbReference>
<dbReference type="InterPro" id="IPR013762">
    <property type="entry name" value="Integrase-like_cat_sf"/>
</dbReference>
<dbReference type="Pfam" id="PF02899">
    <property type="entry name" value="Phage_int_SAM_1"/>
    <property type="match status" value="1"/>
</dbReference>
<dbReference type="Pfam" id="PF00589">
    <property type="entry name" value="Phage_integrase"/>
    <property type="match status" value="1"/>
</dbReference>
<dbReference type="Gene3D" id="1.10.443.10">
    <property type="entry name" value="Intergrase catalytic core"/>
    <property type="match status" value="1"/>
</dbReference>
<evidence type="ECO:0000256" key="5">
    <source>
        <dbReference type="ARBA" id="ARBA00023172"/>
    </source>
</evidence>
<name>A0A3E4LID3_9FIRM</name>
<keyword evidence="3" id="KW-0229">DNA integration</keyword>
<keyword evidence="4 6" id="KW-0238">DNA-binding</keyword>
<comment type="function">
    <text evidence="1">Site-specific tyrosine recombinase, which acts by catalyzing the cutting and rejoining of the recombining DNA molecules.</text>
</comment>
<comment type="caution">
    <text evidence="9">The sequence shown here is derived from an EMBL/GenBank/DDBJ whole genome shotgun (WGS) entry which is preliminary data.</text>
</comment>
<protein>
    <submittedName>
        <fullName evidence="9">Recombinase XerC</fullName>
    </submittedName>
</protein>
<evidence type="ECO:0000256" key="6">
    <source>
        <dbReference type="PROSITE-ProRule" id="PRU01248"/>
    </source>
</evidence>
<dbReference type="InterPro" id="IPR044068">
    <property type="entry name" value="CB"/>
</dbReference>
<evidence type="ECO:0000256" key="4">
    <source>
        <dbReference type="ARBA" id="ARBA00023125"/>
    </source>
</evidence>
<organism evidence="9 10">
    <name type="scientific">[Ruminococcus] lactaris</name>
    <dbReference type="NCBI Taxonomy" id="46228"/>
    <lineage>
        <taxon>Bacteria</taxon>
        <taxon>Bacillati</taxon>
        <taxon>Bacillota</taxon>
        <taxon>Clostridia</taxon>
        <taxon>Lachnospirales</taxon>
        <taxon>Lachnospiraceae</taxon>
        <taxon>Mediterraneibacter</taxon>
    </lineage>
</organism>
<dbReference type="PROSITE" id="PS51900">
    <property type="entry name" value="CB"/>
    <property type="match status" value="1"/>
</dbReference>
<reference evidence="9 10" key="1">
    <citation type="submission" date="2018-08" db="EMBL/GenBank/DDBJ databases">
        <title>A genome reference for cultivated species of the human gut microbiota.</title>
        <authorList>
            <person name="Zou Y."/>
            <person name="Xue W."/>
            <person name="Luo G."/>
        </authorList>
    </citation>
    <scope>NUCLEOTIDE SEQUENCE [LARGE SCALE GENOMIC DNA]</scope>
    <source>
        <strain evidence="9 10">TF11-7</strain>
    </source>
</reference>
<evidence type="ECO:0000313" key="10">
    <source>
        <dbReference type="Proteomes" id="UP000260793"/>
    </source>
</evidence>
<evidence type="ECO:0000259" key="8">
    <source>
        <dbReference type="PROSITE" id="PS51900"/>
    </source>
</evidence>
<dbReference type="GO" id="GO:0003677">
    <property type="term" value="F:DNA binding"/>
    <property type="evidence" value="ECO:0007669"/>
    <property type="project" value="UniProtKB-UniRule"/>
</dbReference>
<gene>
    <name evidence="9" type="ORF">DXD17_13390</name>
</gene>
<dbReference type="InterPro" id="IPR011010">
    <property type="entry name" value="DNA_brk_join_enz"/>
</dbReference>
<dbReference type="InterPro" id="IPR050090">
    <property type="entry name" value="Tyrosine_recombinase_XerCD"/>
</dbReference>
<evidence type="ECO:0000256" key="3">
    <source>
        <dbReference type="ARBA" id="ARBA00022908"/>
    </source>
</evidence>
<feature type="domain" description="Tyr recombinase" evidence="7">
    <location>
        <begin position="116"/>
        <end position="305"/>
    </location>
</feature>
<dbReference type="PANTHER" id="PTHR30349">
    <property type="entry name" value="PHAGE INTEGRASE-RELATED"/>
    <property type="match status" value="1"/>
</dbReference>